<gene>
    <name evidence="1" type="ORF">D0Y65_026682</name>
</gene>
<sequence>MELYKRDKFFEVKKMTNSFKVKLGTTKIKNLNQNMEALTVKLSEKDPREISKAVPIGDVAGGRYYNRLDHFSWKYANTPPKDSKIST</sequence>
<name>A0A445IKW0_GLYSO</name>
<proteinExistence type="predicted"/>
<dbReference type="AlphaFoldDB" id="A0A445IKW0"/>
<dbReference type="EMBL" id="QZWG01000010">
    <property type="protein sequence ID" value="RZB86708.1"/>
    <property type="molecule type" value="Genomic_DNA"/>
</dbReference>
<dbReference type="InterPro" id="IPR036812">
    <property type="entry name" value="NAD(P)_OxRdtase_dom_sf"/>
</dbReference>
<evidence type="ECO:0000313" key="2">
    <source>
        <dbReference type="Proteomes" id="UP000289340"/>
    </source>
</evidence>
<organism evidence="1 2">
    <name type="scientific">Glycine soja</name>
    <name type="common">Wild soybean</name>
    <dbReference type="NCBI Taxonomy" id="3848"/>
    <lineage>
        <taxon>Eukaryota</taxon>
        <taxon>Viridiplantae</taxon>
        <taxon>Streptophyta</taxon>
        <taxon>Embryophyta</taxon>
        <taxon>Tracheophyta</taxon>
        <taxon>Spermatophyta</taxon>
        <taxon>Magnoliopsida</taxon>
        <taxon>eudicotyledons</taxon>
        <taxon>Gunneridae</taxon>
        <taxon>Pentapetalae</taxon>
        <taxon>rosids</taxon>
        <taxon>fabids</taxon>
        <taxon>Fabales</taxon>
        <taxon>Fabaceae</taxon>
        <taxon>Papilionoideae</taxon>
        <taxon>50 kb inversion clade</taxon>
        <taxon>NPAAA clade</taxon>
        <taxon>indigoferoid/millettioid clade</taxon>
        <taxon>Phaseoleae</taxon>
        <taxon>Glycine</taxon>
        <taxon>Glycine subgen. Soja</taxon>
    </lineage>
</organism>
<accession>A0A445IKW0</accession>
<reference evidence="1 2" key="1">
    <citation type="submission" date="2018-09" db="EMBL/GenBank/DDBJ databases">
        <title>A high-quality reference genome of wild soybean provides a powerful tool to mine soybean genomes.</title>
        <authorList>
            <person name="Xie M."/>
            <person name="Chung C.Y.L."/>
            <person name="Li M.-W."/>
            <person name="Wong F.-L."/>
            <person name="Chan T.-F."/>
            <person name="Lam H.-M."/>
        </authorList>
    </citation>
    <scope>NUCLEOTIDE SEQUENCE [LARGE SCALE GENOMIC DNA]</scope>
    <source>
        <strain evidence="2">cv. W05</strain>
        <tissue evidence="1">Hypocotyl of etiolated seedlings</tissue>
    </source>
</reference>
<protein>
    <submittedName>
        <fullName evidence="1">Putative aldo-keto reductase 1</fullName>
    </submittedName>
</protein>
<dbReference type="Proteomes" id="UP000289340">
    <property type="component" value="Chromosome 10"/>
</dbReference>
<evidence type="ECO:0000313" key="1">
    <source>
        <dbReference type="EMBL" id="RZB86708.1"/>
    </source>
</evidence>
<comment type="caution">
    <text evidence="1">The sequence shown here is derived from an EMBL/GenBank/DDBJ whole genome shotgun (WGS) entry which is preliminary data.</text>
</comment>
<keyword evidence="2" id="KW-1185">Reference proteome</keyword>
<dbReference type="Gene3D" id="3.20.20.100">
    <property type="entry name" value="NADP-dependent oxidoreductase domain"/>
    <property type="match status" value="1"/>
</dbReference>